<evidence type="ECO:0000259" key="4">
    <source>
        <dbReference type="PROSITE" id="PS50853"/>
    </source>
</evidence>
<evidence type="ECO:0000256" key="1">
    <source>
        <dbReference type="ARBA" id="ARBA00010116"/>
    </source>
</evidence>
<evidence type="ECO:0000313" key="6">
    <source>
        <dbReference type="Proteomes" id="UP000069135"/>
    </source>
</evidence>
<feature type="transmembrane region" description="Helical" evidence="2">
    <location>
        <begin position="760"/>
        <end position="779"/>
    </location>
</feature>
<accession>A0A0S1SPA0</accession>
<keyword evidence="3" id="KW-0732">Signal</keyword>
<dbReference type="InterPro" id="IPR008964">
    <property type="entry name" value="Invasin/intimin_cell_adhesion"/>
</dbReference>
<dbReference type="SUPFAM" id="SSF49265">
    <property type="entry name" value="Fibronectin type III"/>
    <property type="match status" value="1"/>
</dbReference>
<dbReference type="CDD" id="cd00063">
    <property type="entry name" value="FN3"/>
    <property type="match status" value="2"/>
</dbReference>
<feature type="signal peptide" evidence="3">
    <location>
        <begin position="1"/>
        <end position="20"/>
    </location>
</feature>
<proteinExistence type="inferred from homology"/>
<dbReference type="EMBL" id="CP013065">
    <property type="protein sequence ID" value="ALM13404.1"/>
    <property type="molecule type" value="Genomic_DNA"/>
</dbReference>
<dbReference type="KEGG" id="prf:PeribacterA2_0732"/>
<feature type="chain" id="PRO_5009797900" evidence="3">
    <location>
        <begin position="21"/>
        <end position="801"/>
    </location>
</feature>
<comment type="similarity">
    <text evidence="1">Belongs to the intimin/invasin family.</text>
</comment>
<dbReference type="Gene3D" id="2.60.40.10">
    <property type="entry name" value="Immunoglobulins"/>
    <property type="match status" value="3"/>
</dbReference>
<keyword evidence="2" id="KW-0812">Transmembrane</keyword>
<protein>
    <submittedName>
        <fullName evidence="5">FG-GAP repeat-containing protein</fullName>
    </submittedName>
</protein>
<dbReference type="STRING" id="1735162.PeribacterB2_0733"/>
<accession>A0A0S1SHH6</accession>
<dbReference type="SUPFAM" id="SSF49373">
    <property type="entry name" value="Invasin/intimin cell-adhesion fragments"/>
    <property type="match status" value="1"/>
</dbReference>
<keyword evidence="2" id="KW-0472">Membrane</keyword>
<name>A0A0S1SVZ7_9BACT</name>
<dbReference type="Pfam" id="PF00041">
    <property type="entry name" value="fn3"/>
    <property type="match status" value="1"/>
</dbReference>
<feature type="domain" description="Fibronectin type-III" evidence="4">
    <location>
        <begin position="543"/>
        <end position="638"/>
    </location>
</feature>
<dbReference type="PROSITE" id="PS50853">
    <property type="entry name" value="FN3"/>
    <property type="match status" value="1"/>
</dbReference>
<evidence type="ECO:0000313" key="5">
    <source>
        <dbReference type="EMBL" id="ALM13404.1"/>
    </source>
</evidence>
<dbReference type="AlphaFoldDB" id="A0A0S1SVZ7"/>
<reference evidence="6" key="1">
    <citation type="submission" date="2015-10" db="EMBL/GenBank/DDBJ databases">
        <title>Analysis of five complete genome sequences for members of the class Peribacteria in the recently recognized Peregrinibacteria bacterial phylum.</title>
        <authorList>
            <person name="Anantharaman K."/>
            <person name="Brown C.T."/>
            <person name="Burstein D."/>
            <person name="Castelle C.J."/>
            <person name="Probst A.J."/>
            <person name="Thomas B.C."/>
            <person name="Williams K.H."/>
            <person name="Banfield J.F."/>
        </authorList>
    </citation>
    <scope>NUCLEOTIDE SEQUENCE [LARGE SCALE GENOMIC DNA]</scope>
</reference>
<accession>A0A0S1SVZ7</accession>
<keyword evidence="2" id="KW-1133">Transmembrane helix</keyword>
<organism evidence="5 6">
    <name type="scientific">Candidatus Peribacter riflensis</name>
    <dbReference type="NCBI Taxonomy" id="1735162"/>
    <lineage>
        <taxon>Bacteria</taxon>
        <taxon>Candidatus Peregrinibacteriota</taxon>
        <taxon>Candidatus Peribacteria</taxon>
        <taxon>Candidatus Peribacterales</taxon>
        <taxon>Candidatus Peribacteraceae</taxon>
        <taxon>Candidatus Peribacter</taxon>
    </lineage>
</organism>
<dbReference type="Pfam" id="PF02369">
    <property type="entry name" value="Big_1"/>
    <property type="match status" value="1"/>
</dbReference>
<dbReference type="SMART" id="SM00060">
    <property type="entry name" value="FN3"/>
    <property type="match status" value="2"/>
</dbReference>
<evidence type="ECO:0000256" key="3">
    <source>
        <dbReference type="SAM" id="SignalP"/>
    </source>
</evidence>
<dbReference type="InterPro" id="IPR003344">
    <property type="entry name" value="Big_1_dom"/>
</dbReference>
<evidence type="ECO:0000256" key="2">
    <source>
        <dbReference type="SAM" id="Phobius"/>
    </source>
</evidence>
<dbReference type="InterPro" id="IPR013783">
    <property type="entry name" value="Ig-like_fold"/>
</dbReference>
<dbReference type="Proteomes" id="UP000069135">
    <property type="component" value="Chromosome"/>
</dbReference>
<dbReference type="InterPro" id="IPR003961">
    <property type="entry name" value="FN3_dom"/>
</dbReference>
<accession>A0A0S1SLL3</accession>
<sequence>MKKLSALTLFVTIMSLVPSAALSAGSIRAEDSVAGLGTEITCSGFASQEMIAVRILPPLGAAMTLRGTADAQGETILRVAGEESQIAGPYAVEVEGSEARASFTILPDSVDQRESSIETDRTSISPDGTDEARIAVILRDRYFNPLSDRPVQLLSSRSEDRIQALTAQTDAEGQQMFLLSTRKAGSVSLRAVDLLSGKPLDAQVTINAGEEWGRGGYAETSFAPTAGDDWSQQESVPVGEFRGRPLFGQLTPSFDVVDHFRVEMEGGRTSIPIRQDTTFRVIAEDRSGRTVEDYAGTIRFSSTDPKAILPFGTRQFTLKDLGVKTFTLGLRFNTGGEQTLAVEDTSGNVGGSATVTVTGGGTAPDQSSITITEPLPGTTISSSTVTLRGTTQPLINLLVTGGTEIARGESDATGSFQVMVTLNTAVTGATLQVEEASGKYKSNPLPLVIDLLGPRISSVDFLPRVPAEGENTHITVKAEAGSAPVTMTLEGNTLTLMEEPSQPGTFKGTFQAPPTVGTYQPTVTATDRFGNKTDMLVSLLVQPKTPPTIRNLTAEAKVNAVALKWEPVEKEEADMYRVYVGDRADNFVYSLDTDASVSAATVAGLKQATTYYFAVTALKNTVESAQKSNVASATVLGLRLAVIPGDTSLMLQWNSIRRTTPLAAYLLEYGVEEGQLTEKRMINGEAENYTLRDLINGVKYFVRLTPVTVPGEFLRDLAAMADGTPNGAGFHPVAGSGSAFELPPPPPPPLTVSKEGMPPITWAGIVAAAAVLVFLFLHWQRRRTLHVTSAFLEDMHRRYQL</sequence>
<accession>A0A0S1SRD8</accession>
<gene>
    <name evidence="5" type="ORF">PeribacterD1_0733</name>
</gene>
<reference evidence="5 6" key="2">
    <citation type="journal article" date="2016" name="PeerJ">
        <title>Analysis of five complete genome sequences for members of the class Peribacteria in the recently recognized Peregrinibacteria bacterial phylum.</title>
        <authorList>
            <person name="Anantharaman K."/>
            <person name="Brown C.T."/>
            <person name="Burstein D."/>
            <person name="Castelle C.J."/>
            <person name="Probst A.J."/>
            <person name="Thomas B.C."/>
            <person name="Williams K.H."/>
            <person name="Banfield J.F."/>
        </authorList>
    </citation>
    <scope>NUCLEOTIDE SEQUENCE [LARGE SCALE GENOMIC DNA]</scope>
    <source>
        <strain evidence="5">RIFOXYD1_FULL_PER-ii_59_16</strain>
    </source>
</reference>
<dbReference type="InterPro" id="IPR036116">
    <property type="entry name" value="FN3_sf"/>
</dbReference>